<gene>
    <name evidence="1" type="ORF">SAMN04489743_1363</name>
</gene>
<name>A0A1H1WKJ8_9MICC</name>
<dbReference type="AlphaFoldDB" id="A0A1H1WKJ8"/>
<dbReference type="OrthoDB" id="5186655at2"/>
<organism evidence="1 2">
    <name type="scientific">Pseudarthrobacter equi</name>
    <dbReference type="NCBI Taxonomy" id="728066"/>
    <lineage>
        <taxon>Bacteria</taxon>
        <taxon>Bacillati</taxon>
        <taxon>Actinomycetota</taxon>
        <taxon>Actinomycetes</taxon>
        <taxon>Micrococcales</taxon>
        <taxon>Micrococcaceae</taxon>
        <taxon>Pseudarthrobacter</taxon>
    </lineage>
</organism>
<proteinExistence type="predicted"/>
<dbReference type="RefSeq" id="WP_091718673.1">
    <property type="nucleotide sequence ID" value="NZ_LT629779.1"/>
</dbReference>
<dbReference type="Proteomes" id="UP000198751">
    <property type="component" value="Chromosome I"/>
</dbReference>
<protein>
    <submittedName>
        <fullName evidence="1">Uncharacterized protein</fullName>
    </submittedName>
</protein>
<reference evidence="2" key="1">
    <citation type="submission" date="2016-10" db="EMBL/GenBank/DDBJ databases">
        <authorList>
            <person name="Varghese N."/>
            <person name="Submissions S."/>
        </authorList>
    </citation>
    <scope>NUCLEOTIDE SEQUENCE [LARGE SCALE GENOMIC DNA]</scope>
    <source>
        <strain evidence="2">IMMIB L-1606</strain>
    </source>
</reference>
<accession>A0A1H1WKJ8</accession>
<evidence type="ECO:0000313" key="2">
    <source>
        <dbReference type="Proteomes" id="UP000198751"/>
    </source>
</evidence>
<evidence type="ECO:0000313" key="1">
    <source>
        <dbReference type="EMBL" id="SDS97827.1"/>
    </source>
</evidence>
<dbReference type="EMBL" id="LT629779">
    <property type="protein sequence ID" value="SDS97827.1"/>
    <property type="molecule type" value="Genomic_DNA"/>
</dbReference>
<keyword evidence="2" id="KW-1185">Reference proteome</keyword>
<sequence length="213" mass="23000">MTFFQDFPVPPRPAQPRATRYIPPPWAGAPAHELPVAVNLGRFLYLTPTVALTLKSADVYSTGCLFNVGWLFRRGGQDEDAWSDLHHAFFQSGMGHRHGGTQQNNLMFGVELADGSKASTAHQPIPGFMEPAVEPEPPVLALYGGGGSGGDDELSGSGTLWLWPLPPAGDLRLVAQWTQFDLAETSVMLDGGALRDAAAGAQRFFPEEDTPER</sequence>